<dbReference type="CDD" id="cd03801">
    <property type="entry name" value="GT4_PimA-like"/>
    <property type="match status" value="1"/>
</dbReference>
<keyword evidence="3" id="KW-1185">Reference proteome</keyword>
<dbReference type="SUPFAM" id="SSF53756">
    <property type="entry name" value="UDP-Glycosyltransferase/glycogen phosphorylase"/>
    <property type="match status" value="1"/>
</dbReference>
<protein>
    <submittedName>
        <fullName evidence="2">Glycosyltransferase</fullName>
    </submittedName>
</protein>
<proteinExistence type="predicted"/>
<organism evidence="2 3">
    <name type="scientific">Thalassotalea litorea</name>
    <dbReference type="NCBI Taxonomy" id="2020715"/>
    <lineage>
        <taxon>Bacteria</taxon>
        <taxon>Pseudomonadati</taxon>
        <taxon>Pseudomonadota</taxon>
        <taxon>Gammaproteobacteria</taxon>
        <taxon>Alteromonadales</taxon>
        <taxon>Colwelliaceae</taxon>
        <taxon>Thalassotalea</taxon>
    </lineage>
</organism>
<evidence type="ECO:0000313" key="3">
    <source>
        <dbReference type="Proteomes" id="UP000307790"/>
    </source>
</evidence>
<dbReference type="Pfam" id="PF00534">
    <property type="entry name" value="Glycos_transf_1"/>
    <property type="match status" value="1"/>
</dbReference>
<dbReference type="GO" id="GO:1901135">
    <property type="term" value="P:carbohydrate derivative metabolic process"/>
    <property type="evidence" value="ECO:0007669"/>
    <property type="project" value="UniProtKB-ARBA"/>
</dbReference>
<dbReference type="OrthoDB" id="9062832at2"/>
<evidence type="ECO:0000313" key="2">
    <source>
        <dbReference type="EMBL" id="TLU65098.1"/>
    </source>
</evidence>
<dbReference type="AlphaFoldDB" id="A0A5R9IT48"/>
<keyword evidence="2" id="KW-0808">Transferase</keyword>
<feature type="domain" description="Glycosyl transferase family 1" evidence="1">
    <location>
        <begin position="205"/>
        <end position="362"/>
    </location>
</feature>
<reference evidence="2 3" key="1">
    <citation type="submission" date="2019-05" db="EMBL/GenBank/DDBJ databases">
        <title>Genome sequences of Thalassotalea litorea 1K03283.</title>
        <authorList>
            <person name="Zhang D."/>
        </authorList>
    </citation>
    <scope>NUCLEOTIDE SEQUENCE [LARGE SCALE GENOMIC DNA]</scope>
    <source>
        <strain evidence="2 3">MCCC 1K03283</strain>
    </source>
</reference>
<name>A0A5R9IT48_9GAMM</name>
<dbReference type="GO" id="GO:0016757">
    <property type="term" value="F:glycosyltransferase activity"/>
    <property type="evidence" value="ECO:0007669"/>
    <property type="project" value="InterPro"/>
</dbReference>
<dbReference type="InterPro" id="IPR001296">
    <property type="entry name" value="Glyco_trans_1"/>
</dbReference>
<dbReference type="RefSeq" id="WP_138319768.1">
    <property type="nucleotide sequence ID" value="NZ_VCBC01000008.1"/>
</dbReference>
<dbReference type="PANTHER" id="PTHR12526">
    <property type="entry name" value="GLYCOSYLTRANSFERASE"/>
    <property type="match status" value="1"/>
</dbReference>
<sequence length="397" mass="44670">MKLLFVHDHPFFHSSDNQYFSGGGLPASVWDRYLKVFDTIDVVGRQGGPLPEAKINYVLSSRKGVSFFPQKNISGLRSRYKNISNATHNLTDLIDNADAIIVRLPSELGLLAVKLCKTKQKPYAVEMVDCPWDGLWNYGSFVAKLYAPLLAWRNRQAVKTSPYTLYVTKEFLQTRYPSPKSVSVNCSNVEISEISEDVLAARLQKISSSKNKVVLGQIGSLKGRFKGVHSVLSVLRKVKSQLPNFEYRILSSGSTPYYEQMVKDYGLEDVVYFDGPLPSGKPVMDWLDSIDIYLHPSFKEGLPRALIEAMSRGCPAIASNVAGIPELLNEDMMINPGDENHLELLIKRLVASETLQQRLAQENHSKSKKYHHALLDKKRTDYLKSFASFSSKCKFNP</sequence>
<dbReference type="Proteomes" id="UP000307790">
    <property type="component" value="Unassembled WGS sequence"/>
</dbReference>
<comment type="caution">
    <text evidence="2">The sequence shown here is derived from an EMBL/GenBank/DDBJ whole genome shotgun (WGS) entry which is preliminary data.</text>
</comment>
<evidence type="ECO:0000259" key="1">
    <source>
        <dbReference type="Pfam" id="PF00534"/>
    </source>
</evidence>
<dbReference type="EMBL" id="VCBC01000008">
    <property type="protein sequence ID" value="TLU65098.1"/>
    <property type="molecule type" value="Genomic_DNA"/>
</dbReference>
<accession>A0A5R9IT48</accession>
<gene>
    <name evidence="2" type="ORF">FE810_09230</name>
</gene>
<dbReference type="PANTHER" id="PTHR12526:SF630">
    <property type="entry name" value="GLYCOSYLTRANSFERASE"/>
    <property type="match status" value="1"/>
</dbReference>
<dbReference type="Gene3D" id="3.40.50.2000">
    <property type="entry name" value="Glycogen Phosphorylase B"/>
    <property type="match status" value="1"/>
</dbReference>